<protein>
    <submittedName>
        <fullName evidence="3">Uncharacterized protein</fullName>
    </submittedName>
</protein>
<evidence type="ECO:0000313" key="4">
    <source>
        <dbReference type="Proteomes" id="UP000193560"/>
    </source>
</evidence>
<name>A0A1X2IXF2_9FUNG</name>
<sequence length="239" mass="27314">MEQQHAYQLTENLLRSPTPLSHQSSRNSRVELLNKRASSPMTDASTPPPPPLVSSLPNNAVVFQPPQAPDSSFHNYIDRQFQQDAPVLKSHLDKTATDDHHRPDNHFGNEEKHQMDIVDMERNEPSTLWAAIKTDLDRHGESSLAHHDPQQHEEHGHEKRPWWAWDHDDGIASIGAVLFLFGFIFPPLWWVGAFWPKRPERGGKMATRWQQLNRYFSIGFSVILVIVIIVVAALYGTSQ</sequence>
<keyword evidence="4" id="KW-1185">Reference proteome</keyword>
<evidence type="ECO:0000256" key="2">
    <source>
        <dbReference type="SAM" id="Phobius"/>
    </source>
</evidence>
<accession>A0A1X2IXF2</accession>
<keyword evidence="2" id="KW-1133">Transmembrane helix</keyword>
<dbReference type="AlphaFoldDB" id="A0A1X2IXF2"/>
<feature type="region of interest" description="Disordered" evidence="1">
    <location>
        <begin position="1"/>
        <end position="54"/>
    </location>
</feature>
<feature type="compositionally biased region" description="Polar residues" evidence="1">
    <location>
        <begin position="1"/>
        <end position="27"/>
    </location>
</feature>
<evidence type="ECO:0000313" key="3">
    <source>
        <dbReference type="EMBL" id="ORZ23995.1"/>
    </source>
</evidence>
<comment type="caution">
    <text evidence="3">The sequence shown here is derived from an EMBL/GenBank/DDBJ whole genome shotgun (WGS) entry which is preliminary data.</text>
</comment>
<reference evidence="3 4" key="1">
    <citation type="submission" date="2016-07" db="EMBL/GenBank/DDBJ databases">
        <title>Pervasive Adenine N6-methylation of Active Genes in Fungi.</title>
        <authorList>
            <consortium name="DOE Joint Genome Institute"/>
            <person name="Mondo S.J."/>
            <person name="Dannebaum R.O."/>
            <person name="Kuo R.C."/>
            <person name="Labutti K."/>
            <person name="Haridas S."/>
            <person name="Kuo A."/>
            <person name="Salamov A."/>
            <person name="Ahrendt S.R."/>
            <person name="Lipzen A."/>
            <person name="Sullivan W."/>
            <person name="Andreopoulos W.B."/>
            <person name="Clum A."/>
            <person name="Lindquist E."/>
            <person name="Daum C."/>
            <person name="Ramamoorthy G.K."/>
            <person name="Gryganskyi A."/>
            <person name="Culley D."/>
            <person name="Magnuson J.K."/>
            <person name="James T.Y."/>
            <person name="O'Malley M.A."/>
            <person name="Stajich J.E."/>
            <person name="Spatafora J.W."/>
            <person name="Visel A."/>
            <person name="Grigoriev I.V."/>
        </authorList>
    </citation>
    <scope>NUCLEOTIDE SEQUENCE [LARGE SCALE GENOMIC DNA]</scope>
    <source>
        <strain evidence="3 4">NRRL 1336</strain>
    </source>
</reference>
<keyword evidence="2" id="KW-0472">Membrane</keyword>
<evidence type="ECO:0000256" key="1">
    <source>
        <dbReference type="SAM" id="MobiDB-lite"/>
    </source>
</evidence>
<keyword evidence="2" id="KW-0812">Transmembrane</keyword>
<feature type="transmembrane region" description="Helical" evidence="2">
    <location>
        <begin position="215"/>
        <end position="236"/>
    </location>
</feature>
<proteinExistence type="predicted"/>
<organism evidence="3 4">
    <name type="scientific">Absidia repens</name>
    <dbReference type="NCBI Taxonomy" id="90262"/>
    <lineage>
        <taxon>Eukaryota</taxon>
        <taxon>Fungi</taxon>
        <taxon>Fungi incertae sedis</taxon>
        <taxon>Mucoromycota</taxon>
        <taxon>Mucoromycotina</taxon>
        <taxon>Mucoromycetes</taxon>
        <taxon>Mucorales</taxon>
        <taxon>Cunninghamellaceae</taxon>
        <taxon>Absidia</taxon>
    </lineage>
</organism>
<dbReference type="EMBL" id="MCGE01000002">
    <property type="protein sequence ID" value="ORZ23995.1"/>
    <property type="molecule type" value="Genomic_DNA"/>
</dbReference>
<dbReference type="OrthoDB" id="2140426at2759"/>
<dbReference type="Proteomes" id="UP000193560">
    <property type="component" value="Unassembled WGS sequence"/>
</dbReference>
<gene>
    <name evidence="3" type="ORF">BCR42DRAFT_402017</name>
</gene>
<feature type="transmembrane region" description="Helical" evidence="2">
    <location>
        <begin position="171"/>
        <end position="195"/>
    </location>
</feature>